<evidence type="ECO:0000256" key="2">
    <source>
        <dbReference type="SAM" id="MobiDB-lite"/>
    </source>
</evidence>
<dbReference type="InterPro" id="IPR025139">
    <property type="entry name" value="DUF4062"/>
</dbReference>
<dbReference type="Gene3D" id="1.25.40.10">
    <property type="entry name" value="Tetratricopeptide repeat domain"/>
    <property type="match status" value="1"/>
</dbReference>
<comment type="caution">
    <text evidence="4">The sequence shown here is derived from an EMBL/GenBank/DDBJ whole genome shotgun (WGS) entry which is preliminary data.</text>
</comment>
<keyword evidence="1" id="KW-0677">Repeat</keyword>
<evidence type="ECO:0000259" key="3">
    <source>
        <dbReference type="Pfam" id="PF13271"/>
    </source>
</evidence>
<proteinExistence type="predicted"/>
<reference evidence="4 5" key="1">
    <citation type="submission" date="2024-04" db="EMBL/GenBank/DDBJ databases">
        <title>Human intestinal bacterial collection.</title>
        <authorList>
            <person name="Pauvert C."/>
            <person name="Hitch T.C.A."/>
            <person name="Clavel T."/>
        </authorList>
    </citation>
    <scope>NUCLEOTIDE SEQUENCE [LARGE SCALE GENOMIC DNA]</scope>
    <source>
        <strain evidence="4 5">CLA-AA-H145</strain>
    </source>
</reference>
<evidence type="ECO:0000313" key="4">
    <source>
        <dbReference type="EMBL" id="MEQ2486413.1"/>
    </source>
</evidence>
<dbReference type="SUPFAM" id="SSF52540">
    <property type="entry name" value="P-loop containing nucleoside triphosphate hydrolases"/>
    <property type="match status" value="1"/>
</dbReference>
<dbReference type="PANTHER" id="PTHR19860:SF40">
    <property type="entry name" value="WD40 REPEAT-CONTAINING PROTEIN"/>
    <property type="match status" value="1"/>
</dbReference>
<protein>
    <submittedName>
        <fullName evidence="4">DUF4062 domain-containing protein</fullName>
    </submittedName>
</protein>
<dbReference type="Pfam" id="PF13271">
    <property type="entry name" value="DUF4062"/>
    <property type="match status" value="1"/>
</dbReference>
<dbReference type="InterPro" id="IPR027417">
    <property type="entry name" value="P-loop_NTPase"/>
</dbReference>
<name>A0ABV1FPR7_9BACT</name>
<dbReference type="InterPro" id="IPR051191">
    <property type="entry name" value="DCAF12"/>
</dbReference>
<dbReference type="PANTHER" id="PTHR19860">
    <property type="entry name" value="DDB1- AND CUL4-ASSOCIATED FACTOR 12-RELATED"/>
    <property type="match status" value="1"/>
</dbReference>
<dbReference type="InterPro" id="IPR011990">
    <property type="entry name" value="TPR-like_helical_dom_sf"/>
</dbReference>
<feature type="region of interest" description="Disordered" evidence="2">
    <location>
        <begin position="282"/>
        <end position="302"/>
    </location>
</feature>
<evidence type="ECO:0000256" key="1">
    <source>
        <dbReference type="ARBA" id="ARBA00022737"/>
    </source>
</evidence>
<keyword evidence="5" id="KW-1185">Reference proteome</keyword>
<evidence type="ECO:0000313" key="5">
    <source>
        <dbReference type="Proteomes" id="UP001487296"/>
    </source>
</evidence>
<dbReference type="Gene3D" id="3.40.50.300">
    <property type="entry name" value="P-loop containing nucleotide triphosphate hydrolases"/>
    <property type="match status" value="1"/>
</dbReference>
<dbReference type="SUPFAM" id="SSF48452">
    <property type="entry name" value="TPR-like"/>
    <property type="match status" value="1"/>
</dbReference>
<sequence>MTQRTFGKNIKVFLNSTFRDMDAERDAIMNRVYPAVAQQLARHNIHVDFIDLRWGVSTSDVDEADRENHVLRECLGGIQSSRPFFIGLLGDRYGWVPSQASWDAIVDGMSADERLFVNTDTQQARSVTELEILFGSLMDTDNLHRSFFCFRSPEAYQQMGADERARYCEQDETATRRLALLKEKITRTFHAHSLDRNICHYNCQWDGTQLTHLDTLVRFLTTALVQETELYECEDATANPDNDFENITSVAQERMAQSNRLFCGREDWLQWLEQYAYGTHGTPSDAPNGEADPSASNDNAHAPKRHHGKVLLVTGPYGFGKTALLCKFYEQLAQSQHFIPYIFFADRKQANCQASMPLKCWLSDSRTATEYRCGIDNDEDFGLLAHLLGKALGTNDRRKVLLIDDVCRLDNCHLLLNNHWVPANTVVICTAESGEAEGITLCDKIALSPLSRQEAQQLIDKRFAEVGKRLQPAVMEALLNKQARRIHPSTIPLWSVMMTRRLTLLNASYFEATRQRQEANEELKIQNSLIEIVSQAANYPEPLFMSILQEGGHFVDMAFGMTVLRMLAVSEYGLREGDLRQLLGNDWDALKFAELRRYLGPLLTTDSVSGIIDFAYPNFRIEVCVQSADAISRYVAALASHLLQTIEDNPFDAVAIRELPYLALKYQTTDLLDFVVLNQGMVWHRHVVYALSDLTISQWNFMEQWLSKAATRHPEATALLMLDVMRQLADRGSYGAATAIGGALAKVYHNDEAQTAASGEAKPLAIGNLTAFFAVCLYYQGERPLAAQWANWLLNEHLQQMDDDRYMALFAWAIYARVAVWCHECGEADGKVDADEAHLMEQWTLHGLSFAQCLVLDHHRLEFLGIQQELAVVFRQMLQLRDFDGEEPNQLLLADVLNEQPWLYRAYFQIAPMRRLSHLMGYIERHAATVLEAEAQRLSDTLREAAPNHVLFADNCQTPTDPLCEEEGEGQVVARADQLLFQDADPQQCSDVLNSAPALLDDNRTDALGVRAHLMHFCMALPNNTIERDLTPQEVATIRRFANYANRIIGAYPNETNPDTQRAMGDFMLLYTKVAMQLKALPMSQLYSFALFVFGTERQLFMQQQEQASVEQTLRLQIAFYMLCSMAEFLFSERTNAGASSEASNEEEHTINAVRFMKSLHLPGALVVQGYALVYACLAYVCEQRRDLQNMMLYNKQHEYATCEAWRLNPSDHETARRYASAVDETGRLFYMIFGNSQEAKRCYTKAHAMFKELYDKDPAGTILNDVLLSSYNILEMLNIENRYDALCQKAEQTLTFVAAHYANPDLELSHVAAIKELMGHALVRLGRTDEAQRQLNEAKAVYAEKLSQAPDNEKNMRDMAICIMRIVEMKLAASCNADEVLQLIDEAERLLKRALEIVPNSPKAIKNYLALLNTKVKVHVLMRNFEATDEALTLFEHFTLQHILETRDTSLVPLMLAYYDDFVQVAAQAQWMEMANALIQVKQHAVDQLVEQRLMKANG</sequence>
<gene>
    <name evidence="4" type="ORF">AAAT34_05000</name>
</gene>
<dbReference type="EMBL" id="JBBNFP010000012">
    <property type="protein sequence ID" value="MEQ2486413.1"/>
    <property type="molecule type" value="Genomic_DNA"/>
</dbReference>
<accession>A0ABV1FPR7</accession>
<feature type="domain" description="DUF4062" evidence="3">
    <location>
        <begin position="11"/>
        <end position="98"/>
    </location>
</feature>
<organism evidence="4 5">
    <name type="scientific">Hallella faecis</name>
    <dbReference type="NCBI Taxonomy" id="2841596"/>
    <lineage>
        <taxon>Bacteria</taxon>
        <taxon>Pseudomonadati</taxon>
        <taxon>Bacteroidota</taxon>
        <taxon>Bacteroidia</taxon>
        <taxon>Bacteroidales</taxon>
        <taxon>Prevotellaceae</taxon>
        <taxon>Hallella</taxon>
    </lineage>
</organism>
<dbReference type="RefSeq" id="WP_215759526.1">
    <property type="nucleotide sequence ID" value="NZ_JAHKBE010000013.1"/>
</dbReference>
<dbReference type="Proteomes" id="UP001487296">
    <property type="component" value="Unassembled WGS sequence"/>
</dbReference>